<dbReference type="CDD" id="cd00118">
    <property type="entry name" value="LysM"/>
    <property type="match status" value="1"/>
</dbReference>
<dbReference type="AlphaFoldDB" id="D9PK42"/>
<proteinExistence type="predicted"/>
<dbReference type="SMART" id="SM00257">
    <property type="entry name" value="LysM"/>
    <property type="match status" value="1"/>
</dbReference>
<dbReference type="Pfam" id="PF01476">
    <property type="entry name" value="LysM"/>
    <property type="match status" value="1"/>
</dbReference>
<dbReference type="InterPro" id="IPR018392">
    <property type="entry name" value="LysM"/>
</dbReference>
<dbReference type="PROSITE" id="PS51782">
    <property type="entry name" value="LYSM"/>
    <property type="match status" value="1"/>
</dbReference>
<dbReference type="InterPro" id="IPR052196">
    <property type="entry name" value="Bact_Kbp"/>
</dbReference>
<evidence type="ECO:0000259" key="2">
    <source>
        <dbReference type="PROSITE" id="PS51782"/>
    </source>
</evidence>
<feature type="region of interest" description="Disordered" evidence="1">
    <location>
        <begin position="75"/>
        <end position="103"/>
    </location>
</feature>
<organism evidence="3">
    <name type="scientific">sediment metagenome</name>
    <dbReference type="NCBI Taxonomy" id="749907"/>
    <lineage>
        <taxon>unclassified sequences</taxon>
        <taxon>metagenomes</taxon>
        <taxon>ecological metagenomes</taxon>
    </lineage>
</organism>
<name>D9PK42_9ZZZZ</name>
<dbReference type="PANTHER" id="PTHR34700">
    <property type="entry name" value="POTASSIUM BINDING PROTEIN KBP"/>
    <property type="match status" value="1"/>
</dbReference>
<dbReference type="Gene3D" id="3.10.350.10">
    <property type="entry name" value="LysM domain"/>
    <property type="match status" value="1"/>
</dbReference>
<dbReference type="SUPFAM" id="SSF54106">
    <property type="entry name" value="LysM domain"/>
    <property type="match status" value="1"/>
</dbReference>
<evidence type="ECO:0000256" key="1">
    <source>
        <dbReference type="SAM" id="MobiDB-lite"/>
    </source>
</evidence>
<reference evidence="3" key="1">
    <citation type="submission" date="2010-07" db="EMBL/GenBank/DDBJ databases">
        <authorList>
            <consortium name="CONSOLIDER consortium CSD2007-00005"/>
            <person name="Guazzaroni M.-E."/>
            <person name="Richter M."/>
            <person name="Garcia-Salamanca A."/>
            <person name="Yarza P."/>
            <person name="Ferrer M."/>
        </authorList>
    </citation>
    <scope>NUCLEOTIDE SEQUENCE</scope>
</reference>
<reference evidence="3" key="2">
    <citation type="journal article" date="2011" name="Microb. Ecol.">
        <title>Taxonomic and Functional Metagenomic Profiling of the Microbial Community in the Anoxic Sediment of a Sub-saline Shallow Lake (Laguna de Carrizo, Central Spain).</title>
        <authorList>
            <person name="Ferrer M."/>
            <person name="Guazzaroni M.E."/>
            <person name="Richter M."/>
            <person name="Garcia-Salamanca A."/>
            <person name="Yarza P."/>
            <person name="Suarez-Suarez A."/>
            <person name="Solano J."/>
            <person name="Alcaide M."/>
            <person name="van Dillewijn P."/>
            <person name="Molina-Henares M.A."/>
            <person name="Lopez-Cortes N."/>
            <person name="Al-Ramahi Y."/>
            <person name="Guerrero C."/>
            <person name="Acosta A."/>
            <person name="de Eugenio L.I."/>
            <person name="Martinez V."/>
            <person name="Marques S."/>
            <person name="Rojo F."/>
            <person name="Santero E."/>
            <person name="Genilloud O."/>
            <person name="Perez-Perez J."/>
            <person name="Rossello-Mora R."/>
            <person name="Ramos J.L."/>
        </authorList>
    </citation>
    <scope>NUCLEOTIDE SEQUENCE</scope>
</reference>
<protein>
    <submittedName>
        <fullName evidence="3">Peptidoglycan-binding LysM</fullName>
    </submittedName>
</protein>
<sequence>MKKHNTIWFLIAMFMLSGCVVRSYQVTKDRPDQDLMSGNRGYVSGDAPLPIERETTRRQRVVEIELHPLVKFEKAPASGKSSKSTVPEPLFRKDDQSTSVGNQGYITRSESLPISEAGEAGIEKYTVVKGDTLQKISQKVYGTTKKWSEIFQANQDRLKGPNKIYPGQVLDIPVQALKEPPENLK</sequence>
<dbReference type="EMBL" id="ADZX01000577">
    <property type="protein sequence ID" value="EFK96089.1"/>
    <property type="molecule type" value="Genomic_DNA"/>
</dbReference>
<evidence type="ECO:0000313" key="3">
    <source>
        <dbReference type="EMBL" id="EFK96089.1"/>
    </source>
</evidence>
<comment type="caution">
    <text evidence="3">The sequence shown here is derived from an EMBL/GenBank/DDBJ whole genome shotgun (WGS) entry which is preliminary data.</text>
</comment>
<dbReference type="PROSITE" id="PS51257">
    <property type="entry name" value="PROKAR_LIPOPROTEIN"/>
    <property type="match status" value="1"/>
</dbReference>
<dbReference type="InterPro" id="IPR036779">
    <property type="entry name" value="LysM_dom_sf"/>
</dbReference>
<gene>
    <name evidence="3" type="ORF">LDC_1907</name>
</gene>
<feature type="domain" description="LysM" evidence="2">
    <location>
        <begin position="123"/>
        <end position="172"/>
    </location>
</feature>
<dbReference type="PANTHER" id="PTHR34700:SF4">
    <property type="entry name" value="PHAGE-LIKE ELEMENT PBSX PROTEIN XKDP"/>
    <property type="match status" value="1"/>
</dbReference>
<accession>D9PK42</accession>